<keyword evidence="11" id="KW-0175">Coiled coil</keyword>
<evidence type="ECO:0000256" key="2">
    <source>
        <dbReference type="ARBA" id="ARBA00010004"/>
    </source>
</evidence>
<evidence type="ECO:0000256" key="11">
    <source>
        <dbReference type="SAM" id="Coils"/>
    </source>
</evidence>
<comment type="caution">
    <text evidence="12">The sequence shown here is derived from an EMBL/GenBank/DDBJ whole genome shotgun (WGS) entry which is preliminary data.</text>
</comment>
<dbReference type="RefSeq" id="WP_368846361.1">
    <property type="nucleotide sequence ID" value="NZ_CP194411.1"/>
</dbReference>
<dbReference type="Proteomes" id="UP001559623">
    <property type="component" value="Unassembled WGS sequence"/>
</dbReference>
<sequence>MKRFRFKLETLLKVTRSKKEDAEVKFAEASRRLEKDKERLSDLLKEMQQGRQDYDKLTDGHTISLGRLLTFNSFFTWKREQIEAQQDKILRSRAERQKRLEVLLKLMNKLKSIEQLKAKRLQQYKEEALLEEQKLLDEIGLQLYMRGMNA</sequence>
<feature type="coiled-coil region" evidence="11">
    <location>
        <begin position="19"/>
        <end position="53"/>
    </location>
</feature>
<dbReference type="InterPro" id="IPR053716">
    <property type="entry name" value="Flag_assembly_chemotaxis_eff"/>
</dbReference>
<comment type="similarity">
    <text evidence="2">Belongs to the FliJ family.</text>
</comment>
<evidence type="ECO:0000256" key="6">
    <source>
        <dbReference type="ARBA" id="ARBA00022500"/>
    </source>
</evidence>
<dbReference type="InterPro" id="IPR012823">
    <property type="entry name" value="Flagell_FliJ"/>
</dbReference>
<evidence type="ECO:0000256" key="5">
    <source>
        <dbReference type="ARBA" id="ARBA00022475"/>
    </source>
</evidence>
<keyword evidence="8" id="KW-0653">Protein transport</keyword>
<evidence type="ECO:0000256" key="4">
    <source>
        <dbReference type="ARBA" id="ARBA00022448"/>
    </source>
</evidence>
<evidence type="ECO:0000313" key="13">
    <source>
        <dbReference type="Proteomes" id="UP001559623"/>
    </source>
</evidence>
<evidence type="ECO:0000256" key="1">
    <source>
        <dbReference type="ARBA" id="ARBA00004413"/>
    </source>
</evidence>
<keyword evidence="7" id="KW-1005">Bacterial flagellum biogenesis</keyword>
<protein>
    <recommendedName>
        <fullName evidence="3">Flagellar FliJ protein</fullName>
    </recommendedName>
</protein>
<organism evidence="12 13">
    <name type="scientific">Selenomonas sputigena</name>
    <dbReference type="NCBI Taxonomy" id="69823"/>
    <lineage>
        <taxon>Bacteria</taxon>
        <taxon>Bacillati</taxon>
        <taxon>Bacillota</taxon>
        <taxon>Negativicutes</taxon>
        <taxon>Selenomonadales</taxon>
        <taxon>Selenomonadaceae</taxon>
        <taxon>Selenomonas</taxon>
    </lineage>
</organism>
<accession>A0ABV3X375</accession>
<keyword evidence="13" id="KW-1185">Reference proteome</keyword>
<evidence type="ECO:0000256" key="7">
    <source>
        <dbReference type="ARBA" id="ARBA00022795"/>
    </source>
</evidence>
<evidence type="ECO:0000256" key="3">
    <source>
        <dbReference type="ARBA" id="ARBA00020392"/>
    </source>
</evidence>
<gene>
    <name evidence="12" type="primary">fliJ</name>
    <name evidence="12" type="ORF">QCO44_03095</name>
</gene>
<evidence type="ECO:0000313" key="12">
    <source>
        <dbReference type="EMBL" id="MEX5284627.1"/>
    </source>
</evidence>
<keyword evidence="12" id="KW-0282">Flagellum</keyword>
<dbReference type="EMBL" id="JARVLH010000002">
    <property type="protein sequence ID" value="MEX5284627.1"/>
    <property type="molecule type" value="Genomic_DNA"/>
</dbReference>
<evidence type="ECO:0000256" key="9">
    <source>
        <dbReference type="ARBA" id="ARBA00023136"/>
    </source>
</evidence>
<keyword evidence="12" id="KW-0966">Cell projection</keyword>
<keyword evidence="4" id="KW-0813">Transport</keyword>
<dbReference type="Gene3D" id="1.10.287.1700">
    <property type="match status" value="1"/>
</dbReference>
<evidence type="ECO:0000256" key="8">
    <source>
        <dbReference type="ARBA" id="ARBA00022927"/>
    </source>
</evidence>
<keyword evidence="9" id="KW-0472">Membrane</keyword>
<keyword evidence="6" id="KW-0145">Chemotaxis</keyword>
<keyword evidence="12" id="KW-0969">Cilium</keyword>
<reference evidence="12 13" key="1">
    <citation type="submission" date="2023-04" db="EMBL/GenBank/DDBJ databases">
        <title>Genome Sequence of Selenomonas sputigena ATCC 33150.</title>
        <authorList>
            <person name="Miller D.P."/>
            <person name="Anvari S."/>
            <person name="Polson S.W."/>
            <person name="Macdonald M."/>
            <person name="Mcdowell J.V."/>
        </authorList>
    </citation>
    <scope>NUCLEOTIDE SEQUENCE [LARGE SCALE GENOMIC DNA]</scope>
    <source>
        <strain evidence="12 13">ATCC 33150</strain>
    </source>
</reference>
<dbReference type="Pfam" id="PF02050">
    <property type="entry name" value="FliJ"/>
    <property type="match status" value="1"/>
</dbReference>
<keyword evidence="5" id="KW-1003">Cell membrane</keyword>
<proteinExistence type="inferred from homology"/>
<comment type="subcellular location">
    <subcellularLocation>
        <location evidence="1">Cell membrane</location>
        <topology evidence="1">Peripheral membrane protein</topology>
        <orientation evidence="1">Cytoplasmic side</orientation>
    </subcellularLocation>
</comment>
<keyword evidence="10" id="KW-1006">Bacterial flagellum protein export</keyword>
<evidence type="ECO:0000256" key="10">
    <source>
        <dbReference type="ARBA" id="ARBA00023225"/>
    </source>
</evidence>
<name>A0ABV3X375_9FIRM</name>
<dbReference type="NCBIfam" id="TIGR02473">
    <property type="entry name" value="flagell_FliJ"/>
    <property type="match status" value="1"/>
</dbReference>